<evidence type="ECO:0000256" key="3">
    <source>
        <dbReference type="SAM" id="Phobius"/>
    </source>
</evidence>
<dbReference type="EMBL" id="ACDS02000080">
    <property type="protein sequence ID" value="KMV75905.1"/>
    <property type="molecule type" value="Genomic_DNA"/>
</dbReference>
<evidence type="ECO:0000256" key="1">
    <source>
        <dbReference type="SAM" id="Coils"/>
    </source>
</evidence>
<feature type="transmembrane region" description="Helical" evidence="3">
    <location>
        <begin position="266"/>
        <end position="285"/>
    </location>
</feature>
<evidence type="ECO:0000256" key="2">
    <source>
        <dbReference type="SAM" id="MobiDB-lite"/>
    </source>
</evidence>
<dbReference type="Pfam" id="PF09972">
    <property type="entry name" value="DUF2207"/>
    <property type="match status" value="1"/>
</dbReference>
<feature type="domain" description="Predicted membrane protein YciQ-like C-terminal" evidence="5">
    <location>
        <begin position="296"/>
        <end position="523"/>
    </location>
</feature>
<keyword evidence="1" id="KW-0175">Coiled coil</keyword>
<evidence type="ECO:0000259" key="5">
    <source>
        <dbReference type="Pfam" id="PF20990"/>
    </source>
</evidence>
<feature type="transmembrane region" description="Helical" evidence="3">
    <location>
        <begin position="418"/>
        <end position="442"/>
    </location>
</feature>
<evidence type="ECO:0000313" key="7">
    <source>
        <dbReference type="Proteomes" id="UP000004650"/>
    </source>
</evidence>
<keyword evidence="3" id="KW-0812">Transmembrane</keyword>
<evidence type="ECO:0008006" key="8">
    <source>
        <dbReference type="Google" id="ProtNLM"/>
    </source>
</evidence>
<feature type="compositionally biased region" description="Gly residues" evidence="2">
    <location>
        <begin position="583"/>
        <end position="606"/>
    </location>
</feature>
<keyword evidence="3" id="KW-0472">Membrane</keyword>
<feature type="transmembrane region" description="Helical" evidence="3">
    <location>
        <begin position="448"/>
        <end position="469"/>
    </location>
</feature>
<name>A0A0K9CMX9_9FUSO</name>
<evidence type="ECO:0000259" key="4">
    <source>
        <dbReference type="Pfam" id="PF09972"/>
    </source>
</evidence>
<gene>
    <name evidence="6" type="ORF">PSAG_04722</name>
</gene>
<reference evidence="6 7" key="2">
    <citation type="submission" date="2013-10" db="EMBL/GenBank/DDBJ databases">
        <title>The Genome Sequence of Fusobacterium nucleatum subsp. animalis D11.</title>
        <authorList>
            <consortium name="The Broad Institute Genomics Platform"/>
            <person name="Earl A."/>
            <person name="Ward D."/>
            <person name="Feldgarden M."/>
            <person name="Gevers D."/>
            <person name="Kostic A."/>
            <person name="Garrett W."/>
            <person name="Young S.K."/>
            <person name="Zeng Q."/>
            <person name="Gargeya S."/>
            <person name="Fitzgerald M."/>
            <person name="Abouelleil A."/>
            <person name="Alvarado L."/>
            <person name="Berlin A.M."/>
            <person name="Chapman S.B."/>
            <person name="Gainer-Dewar J."/>
            <person name="Goldberg J."/>
            <person name="Gnerre S."/>
            <person name="Griggs A."/>
            <person name="Gujja S."/>
            <person name="Hansen M."/>
            <person name="Howarth C."/>
            <person name="Imamovic A."/>
            <person name="Ireland A."/>
            <person name="Larimer J."/>
            <person name="McCowan C."/>
            <person name="Murphy C."/>
            <person name="Pearson M."/>
            <person name="Poon T.W."/>
            <person name="Priest M."/>
            <person name="Roberts A."/>
            <person name="Saif S."/>
            <person name="Shea T."/>
            <person name="Sykes S."/>
            <person name="Wortman J."/>
            <person name="Nusbaum C."/>
            <person name="Birren B."/>
        </authorList>
    </citation>
    <scope>NUCLEOTIDE SEQUENCE [LARGE SCALE GENOMIC DNA]</scope>
    <source>
        <strain evidence="6 7">D11</strain>
    </source>
</reference>
<organism evidence="6 7">
    <name type="scientific">Fusobacterium animalis D11</name>
    <dbReference type="NCBI Taxonomy" id="556264"/>
    <lineage>
        <taxon>Bacteria</taxon>
        <taxon>Fusobacteriati</taxon>
        <taxon>Fusobacteriota</taxon>
        <taxon>Fusobacteriia</taxon>
        <taxon>Fusobacteriales</taxon>
        <taxon>Fusobacteriaceae</taxon>
        <taxon>Fusobacterium</taxon>
    </lineage>
</organism>
<feature type="coiled-coil region" evidence="1">
    <location>
        <begin position="224"/>
        <end position="259"/>
    </location>
</feature>
<dbReference type="Proteomes" id="UP000004650">
    <property type="component" value="Unassembled WGS sequence"/>
</dbReference>
<feature type="region of interest" description="Disordered" evidence="2">
    <location>
        <begin position="573"/>
        <end position="606"/>
    </location>
</feature>
<dbReference type="InterPro" id="IPR048389">
    <property type="entry name" value="YciQ-like_C"/>
</dbReference>
<evidence type="ECO:0000313" key="6">
    <source>
        <dbReference type="EMBL" id="KMV75905.1"/>
    </source>
</evidence>
<reference evidence="7" key="1">
    <citation type="submission" date="2009-02" db="EMBL/GenBank/DDBJ databases">
        <title>The Genome Sequence of Shigella sp. D9.</title>
        <authorList>
            <consortium name="The Broad Institute Genome Sequencing Platform"/>
            <person name="Ward D."/>
            <person name="Young S.K."/>
            <person name="Kodira C.D."/>
            <person name="Zeng Q."/>
            <person name="Koehrsen M."/>
            <person name="Alvarado L."/>
            <person name="Berlin A."/>
            <person name="Borenstein D."/>
            <person name="Chen Z."/>
            <person name="Engels R."/>
            <person name="Freedman E."/>
            <person name="Gellesch M."/>
            <person name="Goldberg J."/>
            <person name="Griggs A."/>
            <person name="Gujja S."/>
            <person name="Heiman D."/>
            <person name="Hepburn T."/>
            <person name="Howarth C."/>
            <person name="Jen D."/>
            <person name="Larson L."/>
            <person name="Lewis B."/>
            <person name="Mehta T."/>
            <person name="Park D."/>
            <person name="Pearson M."/>
            <person name="Roberts A."/>
            <person name="Saif S."/>
            <person name="Shea T."/>
            <person name="Shenoy N."/>
            <person name="Sisk P."/>
            <person name="Stolte C."/>
            <person name="Sykes S."/>
            <person name="Walk T."/>
            <person name="White J."/>
            <person name="Yandava C."/>
            <person name="Allen-Vercoe E."/>
            <person name="Strauss J."/>
            <person name="Sibley C."/>
            <person name="White A."/>
            <person name="Ambrose C."/>
            <person name="Lander E."/>
            <person name="Nusbaum C."/>
            <person name="Galagan J."/>
            <person name="Birren B."/>
        </authorList>
    </citation>
    <scope>NUCLEOTIDE SEQUENCE [LARGE SCALE GENOMIC DNA]</scope>
    <source>
        <strain evidence="7">D11</strain>
    </source>
</reference>
<proteinExistence type="predicted"/>
<dbReference type="Pfam" id="PF20990">
    <property type="entry name" value="DUF2207_C"/>
    <property type="match status" value="1"/>
</dbReference>
<dbReference type="AlphaFoldDB" id="A0A0K9CMX9"/>
<keyword evidence="3" id="KW-1133">Transmembrane helix</keyword>
<feature type="domain" description="DUF2207" evidence="4">
    <location>
        <begin position="24"/>
        <end position="209"/>
    </location>
</feature>
<accession>A0A0K9CMX9</accession>
<protein>
    <recommendedName>
        <fullName evidence="8">DUF2207 domain-containing protein</fullName>
    </recommendedName>
</protein>
<dbReference type="InterPro" id="IPR018702">
    <property type="entry name" value="DUF2207"/>
</dbReference>
<sequence length="606" mass="67503">MKKNILRIFLFFIISIISFSASFSISDLDVEAKLQKDGSMIVSEAVTYDIDEINGIYFDIDAKGYGGITSLQVFEDEGHYENNVISYREVDPVNYEVTENDGVYRIKLYSRNNNNTRTFKFVYTLPEAIKVYDDVAQLNRKMVGQDWQQGISTVKVTIEIPVSKDYDNSNILVFGHGPLTGEVDKVENTVVYKLDDYYPGDFLEAHILMEPEIFSEFDKSKIIHKDMKEELLDMEARLADEANEERENALKREESIQKLSKNAKTIFGAEASVWVILMYYIHGIFKRKNKSKNNDIKYLRELPDDSSPALVGGVMTKSVNDNEILATIVDLIRRKVLTLETSDKKTIITLTGSTGLLSAQEKTIIDIYINDFGDGRSLDLKSIGFFHKVPMTTAGKFEKWSDYIINEMNRKGLVYEHIGCGATLIFVLLSVIFAFGGLLQAALTENTLFMFGIPLGVVLFFSAGTAKYPSKKLAETMSKWQAFKNFLSDYSQLEEAKITSIHLWEQYFVYAIALGVSDKVVKAYRKALDMGIIKDTDGINNLAYSPIFNSNFSHSFSNLNSLVSKTNSRANSAIASSRRSSSSGGGGGFSSGSSGGGGSHGGGGGF</sequence>
<comment type="caution">
    <text evidence="6">The sequence shown here is derived from an EMBL/GenBank/DDBJ whole genome shotgun (WGS) entry which is preliminary data.</text>
</comment>